<sequence>MIFLHPSVPLIILGDFNVHVDSPSCHLADEFLQLLDCLNLQQHVDVPTHSRGHTLDLVITNSVPISNLFAYDLGVSDHKVISMELSLSCSPTKAKRQIRYRDLHKINADTLSKDLQNLSSAECSSVTESVDFYNKSFDSLLNVHAPVRYRTVCFSCSAPWYTCLLRKMKTTGRVLERRLLASGLTVHKQAYREHQKAYATALRAARSQFYSNINNNSSGNSKQLFSTINRLLKPQFQSHMEATEGNCNNIITFFRKKVDTFCSSLSSSSALPVLLDDPQPGNFQPFSCFSTVTQQEVEVIVRRMKPSNCALDPFPTVLVKSNLCAINPLITRIINHSLQTGYVPATLKSAIIRPVFKKSTLDPEVLANYWPISNLPFLSKVPEKVIAAQLQSHLEANNLFEKFQSGFRSCHSMETALVRVTNDLLMSADAGFPLLLILLDLSSAFDTVDHNILLHRLHHTVRLSDSVYNWLSSYLTERTEHVALREAKSAIHNVTSGVPQGSVLGPILFVLYMLPLGHIISQHGILFHCYADDTQL</sequence>
<protein>
    <recommendedName>
        <fullName evidence="1">Reverse transcriptase domain-containing protein</fullName>
    </recommendedName>
</protein>
<dbReference type="Proteomes" id="UP000694548">
    <property type="component" value="Chromosome sgr01"/>
</dbReference>
<evidence type="ECO:0000259" key="1">
    <source>
        <dbReference type="PROSITE" id="PS50878"/>
    </source>
</evidence>
<reference evidence="2" key="3">
    <citation type="submission" date="2025-09" db="UniProtKB">
        <authorList>
            <consortium name="Ensembl"/>
        </authorList>
    </citation>
    <scope>IDENTIFICATION</scope>
</reference>
<feature type="domain" description="Reverse transcriptase" evidence="1">
    <location>
        <begin position="336"/>
        <end position="536"/>
    </location>
</feature>
<dbReference type="InterPro" id="IPR000477">
    <property type="entry name" value="RT_dom"/>
</dbReference>
<dbReference type="SUPFAM" id="SSF56219">
    <property type="entry name" value="DNase I-like"/>
    <property type="match status" value="1"/>
</dbReference>
<dbReference type="AlphaFoldDB" id="A0A8C6M2E0"/>
<accession>A0A8C6M2E0</accession>
<keyword evidence="3" id="KW-1185">Reference proteome</keyword>
<dbReference type="Ensembl" id="ENSNFUT00015027796.1">
    <property type="protein sequence ID" value="ENSNFUP00015026607.1"/>
    <property type="gene ID" value="ENSNFUG00015012884.1"/>
</dbReference>
<dbReference type="PANTHER" id="PTHR46670:SF3">
    <property type="entry name" value="ENDONUCLEASE_EXONUCLEASE_PHOSPHATASE DOMAIN-CONTAINING PROTEIN"/>
    <property type="match status" value="1"/>
</dbReference>
<dbReference type="CDD" id="cd01650">
    <property type="entry name" value="RT_nLTR_like"/>
    <property type="match status" value="1"/>
</dbReference>
<dbReference type="SUPFAM" id="SSF56672">
    <property type="entry name" value="DNA/RNA polymerases"/>
    <property type="match status" value="1"/>
</dbReference>
<organism evidence="2 3">
    <name type="scientific">Nothobranchius furzeri</name>
    <name type="common">Turquoise killifish</name>
    <dbReference type="NCBI Taxonomy" id="105023"/>
    <lineage>
        <taxon>Eukaryota</taxon>
        <taxon>Metazoa</taxon>
        <taxon>Chordata</taxon>
        <taxon>Craniata</taxon>
        <taxon>Vertebrata</taxon>
        <taxon>Euteleostomi</taxon>
        <taxon>Actinopterygii</taxon>
        <taxon>Neopterygii</taxon>
        <taxon>Teleostei</taxon>
        <taxon>Neoteleostei</taxon>
        <taxon>Acanthomorphata</taxon>
        <taxon>Ovalentaria</taxon>
        <taxon>Atherinomorphae</taxon>
        <taxon>Cyprinodontiformes</taxon>
        <taxon>Nothobranchiidae</taxon>
        <taxon>Nothobranchius</taxon>
    </lineage>
</organism>
<evidence type="ECO:0000313" key="2">
    <source>
        <dbReference type="Ensembl" id="ENSNFUP00015026607.1"/>
    </source>
</evidence>
<dbReference type="InterPro" id="IPR036691">
    <property type="entry name" value="Endo/exonu/phosph_ase_sf"/>
</dbReference>
<dbReference type="GeneTree" id="ENSGT01150000286909"/>
<name>A0A8C6M2E0_NOTFU</name>
<dbReference type="InterPro" id="IPR043502">
    <property type="entry name" value="DNA/RNA_pol_sf"/>
</dbReference>
<proteinExistence type="predicted"/>
<reference evidence="2" key="1">
    <citation type="submission" date="2014-08" db="EMBL/GenBank/DDBJ databases">
        <authorList>
            <person name="Senf B."/>
            <person name="Petzold A."/>
            <person name="Downie B.R."/>
            <person name="Koch P."/>
            <person name="Platzer M."/>
        </authorList>
    </citation>
    <scope>NUCLEOTIDE SEQUENCE [LARGE SCALE GENOMIC DNA]</scope>
    <source>
        <strain evidence="2">GRZ</strain>
    </source>
</reference>
<evidence type="ECO:0000313" key="3">
    <source>
        <dbReference type="Proteomes" id="UP000694548"/>
    </source>
</evidence>
<dbReference type="PANTHER" id="PTHR46670">
    <property type="entry name" value="ENDO/EXONUCLEASE/PHOSPHATASE DOMAIN-CONTAINING PROTEIN"/>
    <property type="match status" value="1"/>
</dbReference>
<dbReference type="PROSITE" id="PS50878">
    <property type="entry name" value="RT_POL"/>
    <property type="match status" value="1"/>
</dbReference>
<dbReference type="Gene3D" id="3.60.10.10">
    <property type="entry name" value="Endonuclease/exonuclease/phosphatase"/>
    <property type="match status" value="1"/>
</dbReference>
<dbReference type="Pfam" id="PF00078">
    <property type="entry name" value="RVT_1"/>
    <property type="match status" value="1"/>
</dbReference>
<reference evidence="2" key="2">
    <citation type="submission" date="2025-08" db="UniProtKB">
        <authorList>
            <consortium name="Ensembl"/>
        </authorList>
    </citation>
    <scope>IDENTIFICATION</scope>
</reference>